<evidence type="ECO:0000256" key="1">
    <source>
        <dbReference type="ARBA" id="ARBA00001946"/>
    </source>
</evidence>
<name>A0ABP7VFJ0_9BACI</name>
<comment type="caution">
    <text evidence="7">The sequence shown here is derived from an EMBL/GenBank/DDBJ whole genome shotgun (WGS) entry which is preliminary data.</text>
</comment>
<evidence type="ECO:0000259" key="6">
    <source>
        <dbReference type="PROSITE" id="PS50926"/>
    </source>
</evidence>
<dbReference type="PANTHER" id="PTHR11603:SF147">
    <property type="entry name" value="MEMBRANE PROTEIN"/>
    <property type="match status" value="1"/>
</dbReference>
<dbReference type="Pfam" id="PF01850">
    <property type="entry name" value="PIN"/>
    <property type="match status" value="1"/>
</dbReference>
<keyword evidence="2" id="KW-0540">Nuclease</keyword>
<evidence type="ECO:0000256" key="3">
    <source>
        <dbReference type="ARBA" id="ARBA00022801"/>
    </source>
</evidence>
<dbReference type="EMBL" id="BAABDL010000050">
    <property type="protein sequence ID" value="GAA4064782.1"/>
    <property type="molecule type" value="Genomic_DNA"/>
</dbReference>
<gene>
    <name evidence="7" type="ORF">GCM10022410_09060</name>
</gene>
<reference evidence="8" key="1">
    <citation type="journal article" date="2019" name="Int. J. Syst. Evol. Microbiol.">
        <title>The Global Catalogue of Microorganisms (GCM) 10K type strain sequencing project: providing services to taxonomists for standard genome sequencing and annotation.</title>
        <authorList>
            <consortium name="The Broad Institute Genomics Platform"/>
            <consortium name="The Broad Institute Genome Sequencing Center for Infectious Disease"/>
            <person name="Wu L."/>
            <person name="Ma J."/>
        </authorList>
    </citation>
    <scope>NUCLEOTIDE SEQUENCE [LARGE SCALE GENOMIC DNA]</scope>
    <source>
        <strain evidence="8">JCM 17250</strain>
    </source>
</reference>
<keyword evidence="5" id="KW-0472">Membrane</keyword>
<evidence type="ECO:0000256" key="2">
    <source>
        <dbReference type="ARBA" id="ARBA00022722"/>
    </source>
</evidence>
<dbReference type="Proteomes" id="UP001501734">
    <property type="component" value="Unassembled WGS sequence"/>
</dbReference>
<organism evidence="7 8">
    <name type="scientific">Amphibacillus indicireducens</name>
    <dbReference type="NCBI Taxonomy" id="1076330"/>
    <lineage>
        <taxon>Bacteria</taxon>
        <taxon>Bacillati</taxon>
        <taxon>Bacillota</taxon>
        <taxon>Bacilli</taxon>
        <taxon>Bacillales</taxon>
        <taxon>Bacillaceae</taxon>
        <taxon>Amphibacillus</taxon>
    </lineage>
</organism>
<keyword evidence="4" id="KW-0460">Magnesium</keyword>
<evidence type="ECO:0000313" key="7">
    <source>
        <dbReference type="EMBL" id="GAA4064782.1"/>
    </source>
</evidence>
<protein>
    <submittedName>
        <fullName evidence="7">PIN/TRAM domain-containing protein</fullName>
    </submittedName>
</protein>
<dbReference type="PROSITE" id="PS50926">
    <property type="entry name" value="TRAM"/>
    <property type="match status" value="1"/>
</dbReference>
<keyword evidence="5" id="KW-0812">Transmembrane</keyword>
<dbReference type="RefSeq" id="WP_344910780.1">
    <property type="nucleotide sequence ID" value="NZ_BAABDL010000050.1"/>
</dbReference>
<keyword evidence="8" id="KW-1185">Reference proteome</keyword>
<keyword evidence="5" id="KW-1133">Transmembrane helix</keyword>
<evidence type="ECO:0000256" key="4">
    <source>
        <dbReference type="ARBA" id="ARBA00022842"/>
    </source>
</evidence>
<dbReference type="PANTHER" id="PTHR11603">
    <property type="entry name" value="AAA FAMILY ATPASE"/>
    <property type="match status" value="1"/>
</dbReference>
<feature type="transmembrane region" description="Helical" evidence="5">
    <location>
        <begin position="82"/>
        <end position="103"/>
    </location>
</feature>
<evidence type="ECO:0000313" key="8">
    <source>
        <dbReference type="Proteomes" id="UP001501734"/>
    </source>
</evidence>
<feature type="domain" description="TRAM" evidence="6">
    <location>
        <begin position="298"/>
        <end position="359"/>
    </location>
</feature>
<dbReference type="CDD" id="cd09877">
    <property type="entry name" value="PIN_YacL-like"/>
    <property type="match status" value="1"/>
</dbReference>
<feature type="transmembrane region" description="Helical" evidence="5">
    <location>
        <begin position="7"/>
        <end position="30"/>
    </location>
</feature>
<dbReference type="SUPFAM" id="SSF88723">
    <property type="entry name" value="PIN domain-like"/>
    <property type="match status" value="1"/>
</dbReference>
<feature type="transmembrane region" description="Helical" evidence="5">
    <location>
        <begin position="42"/>
        <end position="70"/>
    </location>
</feature>
<dbReference type="InterPro" id="IPR052041">
    <property type="entry name" value="Nucleic_acid_metab_PIN/TRAM"/>
</dbReference>
<evidence type="ECO:0000256" key="5">
    <source>
        <dbReference type="SAM" id="Phobius"/>
    </source>
</evidence>
<proteinExistence type="predicted"/>
<keyword evidence="3" id="KW-0378">Hydrolase</keyword>
<comment type="cofactor">
    <cofactor evidence="1">
        <name>Mg(2+)</name>
        <dbReference type="ChEBI" id="CHEBI:18420"/>
    </cofactor>
</comment>
<sequence>MLRRIVQLFIIIAGGTIGFLYLPFLFQIIGFTKGTWIDQPFVAPYIGLILGAIILYLLSFWLVDYIVSFVQYLEKALLGAPLINLLFGGIGLTIGLLIAYLIYQPIYELQILVVSQTVPLFTMGLFGYLGFQVGFKRRDEILNIMTLAKKDKDQKLTTDEERHHQHGPKPKILDTSVIIDGRIADICQTHFIEGTIIIPQFVLQELQHIADSSDALKRNRGRRGLDILNRLQKDATKNIEMYEGDFEDTQEVDSKLVKLAKLVDGIVVTNDFNLNKVCEFQNVQVLNINDLANAVKPVVLPGELLKVQVIKDGKEHDQGVAYLDDGTMIVVEEGRNFIGEAIDVIITSVLQTSAGRMIFAKPKALEKAL</sequence>
<dbReference type="InterPro" id="IPR002716">
    <property type="entry name" value="PIN_dom"/>
</dbReference>
<feature type="transmembrane region" description="Helical" evidence="5">
    <location>
        <begin position="109"/>
        <end position="131"/>
    </location>
</feature>
<dbReference type="SMART" id="SM00670">
    <property type="entry name" value="PINc"/>
    <property type="match status" value="1"/>
</dbReference>
<accession>A0ABP7VFJ0</accession>
<dbReference type="Gene3D" id="3.40.50.1010">
    <property type="entry name" value="5'-nuclease"/>
    <property type="match status" value="1"/>
</dbReference>
<dbReference type="InterPro" id="IPR002792">
    <property type="entry name" value="TRAM_dom"/>
</dbReference>
<dbReference type="InterPro" id="IPR029060">
    <property type="entry name" value="PIN-like_dom_sf"/>
</dbReference>